<dbReference type="SUPFAM" id="SSF49299">
    <property type="entry name" value="PKD domain"/>
    <property type="match status" value="2"/>
</dbReference>
<evidence type="ECO:0000313" key="4">
    <source>
        <dbReference type="Proteomes" id="UP001228581"/>
    </source>
</evidence>
<keyword evidence="1" id="KW-0472">Membrane</keyword>
<keyword evidence="1" id="KW-0812">Transmembrane</keyword>
<feature type="domain" description="PKD" evidence="2">
    <location>
        <begin position="147"/>
        <end position="178"/>
    </location>
</feature>
<dbReference type="Pfam" id="PF18911">
    <property type="entry name" value="PKD_4"/>
    <property type="match status" value="1"/>
</dbReference>
<evidence type="ECO:0000259" key="2">
    <source>
        <dbReference type="PROSITE" id="PS50093"/>
    </source>
</evidence>
<keyword evidence="4" id="KW-1185">Reference proteome</keyword>
<dbReference type="InterPro" id="IPR000601">
    <property type="entry name" value="PKD_dom"/>
</dbReference>
<dbReference type="PROSITE" id="PS50093">
    <property type="entry name" value="PKD"/>
    <property type="match status" value="2"/>
</dbReference>
<feature type="transmembrane region" description="Helical" evidence="1">
    <location>
        <begin position="12"/>
        <end position="31"/>
    </location>
</feature>
<reference evidence="3 4" key="1">
    <citation type="submission" date="2023-05" db="EMBL/GenBank/DDBJ databases">
        <authorList>
            <person name="Zhang X."/>
        </authorList>
    </citation>
    <scope>NUCLEOTIDE SEQUENCE [LARGE SCALE GENOMIC DNA]</scope>
    <source>
        <strain evidence="3 4">DM2B3-1</strain>
    </source>
</reference>
<dbReference type="Gene3D" id="2.60.40.10">
    <property type="entry name" value="Immunoglobulins"/>
    <property type="match status" value="2"/>
</dbReference>
<comment type="caution">
    <text evidence="3">The sequence shown here is derived from an EMBL/GenBank/DDBJ whole genome shotgun (WGS) entry which is preliminary data.</text>
</comment>
<proteinExistence type="predicted"/>
<dbReference type="CDD" id="cd00146">
    <property type="entry name" value="PKD"/>
    <property type="match status" value="2"/>
</dbReference>
<evidence type="ECO:0000256" key="1">
    <source>
        <dbReference type="SAM" id="Phobius"/>
    </source>
</evidence>
<feature type="domain" description="PKD" evidence="2">
    <location>
        <begin position="64"/>
        <end position="97"/>
    </location>
</feature>
<evidence type="ECO:0000313" key="3">
    <source>
        <dbReference type="EMBL" id="MDJ1493627.1"/>
    </source>
</evidence>
<organism evidence="3 4">
    <name type="scientific">Xanthocytophaga flava</name>
    <dbReference type="NCBI Taxonomy" id="3048013"/>
    <lineage>
        <taxon>Bacteria</taxon>
        <taxon>Pseudomonadati</taxon>
        <taxon>Bacteroidota</taxon>
        <taxon>Cytophagia</taxon>
        <taxon>Cytophagales</taxon>
        <taxon>Rhodocytophagaceae</taxon>
        <taxon>Xanthocytophaga</taxon>
    </lineage>
</organism>
<sequence length="307" mass="35727">MSLIIADRKFYISLIVIATLAGGVWLARVLYPSSYDIEADISRRRMYLTDSLQFVDQTSFAQRWRWDFGDGVVAFDKSGHYRYSNPGNYIVTLTINDRYIDTFHVKVVARTVQHTLSDTILTIEGPTEAMQYENLVFRVKGVGAKLYRWTFGDNKQEDAKDPFVLHAYDQPGTYIIELHTDINQYPIRYPITITPSFMGALGDTSSVDDKFRALDEDFKYRLQKIANHENFRQHYYYLVNKYLCKNEKIPVVINGQKFNEFFSYCSGLHYDNHVYIQQAKVTVDTAFSCVTKLEINQQKQEQISALR</sequence>
<dbReference type="Proteomes" id="UP001228581">
    <property type="component" value="Unassembled WGS sequence"/>
</dbReference>
<dbReference type="InterPro" id="IPR035986">
    <property type="entry name" value="PKD_dom_sf"/>
</dbReference>
<dbReference type="EMBL" id="JASJOT010000006">
    <property type="protein sequence ID" value="MDJ1493627.1"/>
    <property type="molecule type" value="Genomic_DNA"/>
</dbReference>
<protein>
    <submittedName>
        <fullName evidence="3">PKD domain-containing protein</fullName>
    </submittedName>
</protein>
<name>A0ABT7CKU8_9BACT</name>
<gene>
    <name evidence="3" type="ORF">QNI19_11845</name>
</gene>
<dbReference type="InterPro" id="IPR013783">
    <property type="entry name" value="Ig-like_fold"/>
</dbReference>
<keyword evidence="1" id="KW-1133">Transmembrane helix</keyword>
<dbReference type="RefSeq" id="WP_313995975.1">
    <property type="nucleotide sequence ID" value="NZ_JASJOR010000011.1"/>
</dbReference>
<accession>A0ABT7CKU8</accession>